<proteinExistence type="predicted"/>
<reference evidence="1 2" key="1">
    <citation type="submission" date="2018-06" db="EMBL/GenBank/DDBJ databases">
        <title>Genomic Encyclopedia of Type Strains, Phase IV (KMG-IV): sequencing the most valuable type-strain genomes for metagenomic binning, comparative biology and taxonomic classification.</title>
        <authorList>
            <person name="Goeker M."/>
        </authorList>
    </citation>
    <scope>NUCLEOTIDE SEQUENCE [LARGE SCALE GENOMIC DNA]</scope>
    <source>
        <strain evidence="1 2">DSM 15140</strain>
    </source>
</reference>
<evidence type="ECO:0008006" key="3">
    <source>
        <dbReference type="Google" id="ProtNLM"/>
    </source>
</evidence>
<dbReference type="EMBL" id="QNRI01000004">
    <property type="protein sequence ID" value="RBO99416.1"/>
    <property type="molecule type" value="Genomic_DNA"/>
</dbReference>
<dbReference type="Proteomes" id="UP000252254">
    <property type="component" value="Unassembled WGS sequence"/>
</dbReference>
<dbReference type="RefSeq" id="WP_079708290.1">
    <property type="nucleotide sequence ID" value="NZ_BAABQN010000003.1"/>
</dbReference>
<keyword evidence="2" id="KW-1185">Reference proteome</keyword>
<gene>
    <name evidence="1" type="ORF">DES48_10485</name>
</gene>
<accession>A0A366EAM3</accession>
<comment type="caution">
    <text evidence="1">The sequence shown here is derived from an EMBL/GenBank/DDBJ whole genome shotgun (WGS) entry which is preliminary data.</text>
</comment>
<dbReference type="STRING" id="200904.GCA_900168775_02276"/>
<dbReference type="AlphaFoldDB" id="A0A366EAM3"/>
<organism evidence="1 2">
    <name type="scientific">Paraliobacillus ryukyuensis</name>
    <dbReference type="NCBI Taxonomy" id="200904"/>
    <lineage>
        <taxon>Bacteria</taxon>
        <taxon>Bacillati</taxon>
        <taxon>Bacillota</taxon>
        <taxon>Bacilli</taxon>
        <taxon>Bacillales</taxon>
        <taxon>Bacillaceae</taxon>
        <taxon>Paraliobacillus</taxon>
    </lineage>
</organism>
<evidence type="ECO:0000313" key="1">
    <source>
        <dbReference type="EMBL" id="RBO99416.1"/>
    </source>
</evidence>
<sequence>MGLKETVDKFFNNHSETSEKHSDPQLQTHYFKTTKDKAFQIVESYFHNKSGCDIIATSHEHGEISLNLHGKKKAFIIITIVMVKPFRTAIDFSVTTESVLPFDLGYSHRLIPTLYQTLSEKMTCIERAN</sequence>
<name>A0A366EAM3_9BACI</name>
<protein>
    <recommendedName>
        <fullName evidence="3">Cytosolic protein</fullName>
    </recommendedName>
</protein>
<evidence type="ECO:0000313" key="2">
    <source>
        <dbReference type="Proteomes" id="UP000252254"/>
    </source>
</evidence>
<dbReference type="OrthoDB" id="2353056at2"/>